<keyword evidence="3 6" id="KW-0347">Helicase</keyword>
<evidence type="ECO:0000259" key="8">
    <source>
        <dbReference type="PROSITE" id="PS51192"/>
    </source>
</evidence>
<dbReference type="PANTHER" id="PTHR24031">
    <property type="entry name" value="RNA HELICASE"/>
    <property type="match status" value="1"/>
</dbReference>
<dbReference type="GO" id="GO:0003723">
    <property type="term" value="F:RNA binding"/>
    <property type="evidence" value="ECO:0007669"/>
    <property type="project" value="UniProtKB-UniRule"/>
</dbReference>
<evidence type="ECO:0000256" key="5">
    <source>
        <dbReference type="ARBA" id="ARBA00022884"/>
    </source>
</evidence>
<dbReference type="Pfam" id="PF13959">
    <property type="entry name" value="CTE_SPB4"/>
    <property type="match status" value="1"/>
</dbReference>
<feature type="domain" description="Helicase ATP-binding" evidence="8">
    <location>
        <begin position="45"/>
        <end position="221"/>
    </location>
</feature>
<dbReference type="PROSITE" id="PS00039">
    <property type="entry name" value="DEAD_ATP_HELICASE"/>
    <property type="match status" value="1"/>
</dbReference>
<protein>
    <recommendedName>
        <fullName evidence="7">ATP-dependent RNA helicase</fullName>
        <ecNumber evidence="7">3.6.4.13</ecNumber>
    </recommendedName>
</protein>
<keyword evidence="4 6" id="KW-0067">ATP-binding</keyword>
<dbReference type="InterPro" id="IPR001650">
    <property type="entry name" value="Helicase_C-like"/>
</dbReference>
<dbReference type="GO" id="GO:0005524">
    <property type="term" value="F:ATP binding"/>
    <property type="evidence" value="ECO:0007669"/>
    <property type="project" value="UniProtKB-UniRule"/>
</dbReference>
<keyword evidence="2 6" id="KW-0378">Hydrolase</keyword>
<dbReference type="InterPro" id="IPR014001">
    <property type="entry name" value="Helicase_ATP-bd"/>
</dbReference>
<name>A0A3R7M7D5_PENVA</name>
<dbReference type="CDD" id="cd18787">
    <property type="entry name" value="SF2_C_DEAD"/>
    <property type="match status" value="1"/>
</dbReference>
<dbReference type="OrthoDB" id="10259640at2759"/>
<dbReference type="STRING" id="6689.A0A3R7M7D5"/>
<dbReference type="SMART" id="SM01178">
    <property type="entry name" value="DUF4217"/>
    <property type="match status" value="1"/>
</dbReference>
<evidence type="ECO:0000256" key="3">
    <source>
        <dbReference type="ARBA" id="ARBA00022806"/>
    </source>
</evidence>
<evidence type="ECO:0000259" key="9">
    <source>
        <dbReference type="PROSITE" id="PS51194"/>
    </source>
</evidence>
<dbReference type="SMART" id="SM00487">
    <property type="entry name" value="DEXDc"/>
    <property type="match status" value="1"/>
</dbReference>
<accession>A0A3R7M7D5</accession>
<dbReference type="Proteomes" id="UP000283509">
    <property type="component" value="Unassembled WGS sequence"/>
</dbReference>
<dbReference type="InterPro" id="IPR027417">
    <property type="entry name" value="P-loop_NTPase"/>
</dbReference>
<evidence type="ECO:0000256" key="6">
    <source>
        <dbReference type="RuleBase" id="RU000492"/>
    </source>
</evidence>
<dbReference type="PROSITE" id="PS51192">
    <property type="entry name" value="HELICASE_ATP_BIND_1"/>
    <property type="match status" value="1"/>
</dbReference>
<dbReference type="Pfam" id="PF00271">
    <property type="entry name" value="Helicase_C"/>
    <property type="match status" value="1"/>
</dbReference>
<sequence>MAGSSILTNRTLEWVQEKGLCSEPTLTALTAQGYKQLTAIQLLAIPELLAKKDTFLHARTGSGKTLGFLLPALERLRAMGFKKSHGVGALVISPTRELALQIAQVLKPLAEAHDFSSLTLIGGKKLKEEEKKDGCMIMVGTPGRLTEILTAPEPEFRVTKLKILILDEADKLFDDSMHTEYLRMICKCLPLEKMQKVLVSATVNQKCLKLAKQILKTEFSYITSEKKVSPTTKQIKQSYLLVSTTERVPMLVTVLRTLKKKKAIVFFNSCHSVKFHHEVLKHFGLPVLYCVGQEKQSQRSNMYTKFVEMERGILLTTGMAERGWDIPGVQWIVQYDPPHKPEDYIHRIGRTGRGEGQTGQALLFLRPEEEKFIAVLKGMKVEIDQLEFQGDFNDIQEQLFSLVSDGLDIRQSAKMAYKKFVRAYQCHKLKKIFNIQTLDLNQVCRAFGFTKPPLELGKLT</sequence>
<reference evidence="10 11" key="1">
    <citation type="submission" date="2018-04" db="EMBL/GenBank/DDBJ databases">
        <authorList>
            <person name="Zhang X."/>
            <person name="Yuan J."/>
            <person name="Li F."/>
            <person name="Xiang J."/>
        </authorList>
    </citation>
    <scope>NUCLEOTIDE SEQUENCE [LARGE SCALE GENOMIC DNA]</scope>
    <source>
        <tissue evidence="10">Muscle</tissue>
    </source>
</reference>
<keyword evidence="1 6" id="KW-0547">Nucleotide-binding</keyword>
<dbReference type="SMART" id="SM00490">
    <property type="entry name" value="HELICc"/>
    <property type="match status" value="1"/>
</dbReference>
<keyword evidence="5 7" id="KW-0694">RNA-binding</keyword>
<proteinExistence type="inferred from homology"/>
<evidence type="ECO:0000256" key="1">
    <source>
        <dbReference type="ARBA" id="ARBA00022741"/>
    </source>
</evidence>
<evidence type="ECO:0000256" key="4">
    <source>
        <dbReference type="ARBA" id="ARBA00022840"/>
    </source>
</evidence>
<dbReference type="InterPro" id="IPR025313">
    <property type="entry name" value="SPB4-like_CTE"/>
</dbReference>
<dbReference type="Gene3D" id="3.40.50.300">
    <property type="entry name" value="P-loop containing nucleotide triphosphate hydrolases"/>
    <property type="match status" value="2"/>
</dbReference>
<dbReference type="PROSITE" id="PS51194">
    <property type="entry name" value="HELICASE_CTER"/>
    <property type="match status" value="1"/>
</dbReference>
<dbReference type="AlphaFoldDB" id="A0A3R7M7D5"/>
<dbReference type="Pfam" id="PF00270">
    <property type="entry name" value="DEAD"/>
    <property type="match status" value="1"/>
</dbReference>
<dbReference type="EC" id="3.6.4.13" evidence="7"/>
<dbReference type="InterPro" id="IPR011545">
    <property type="entry name" value="DEAD/DEAH_box_helicase_dom"/>
</dbReference>
<dbReference type="SUPFAM" id="SSF52540">
    <property type="entry name" value="P-loop containing nucleoside triphosphate hydrolases"/>
    <property type="match status" value="1"/>
</dbReference>
<evidence type="ECO:0000313" key="10">
    <source>
        <dbReference type="EMBL" id="ROT69139.1"/>
    </source>
</evidence>
<comment type="similarity">
    <text evidence="6">Belongs to the DEAD box helicase family.</text>
</comment>
<dbReference type="CDD" id="cd00268">
    <property type="entry name" value="DEADc"/>
    <property type="match status" value="1"/>
</dbReference>
<dbReference type="GO" id="GO:0016887">
    <property type="term" value="F:ATP hydrolysis activity"/>
    <property type="evidence" value="ECO:0007669"/>
    <property type="project" value="RHEA"/>
</dbReference>
<dbReference type="GO" id="GO:0003724">
    <property type="term" value="F:RNA helicase activity"/>
    <property type="evidence" value="ECO:0007669"/>
    <property type="project" value="UniProtKB-EC"/>
</dbReference>
<evidence type="ECO:0000313" key="11">
    <source>
        <dbReference type="Proteomes" id="UP000283509"/>
    </source>
</evidence>
<comment type="catalytic activity">
    <reaction evidence="7">
        <text>ATP + H2O = ADP + phosphate + H(+)</text>
        <dbReference type="Rhea" id="RHEA:13065"/>
        <dbReference type="ChEBI" id="CHEBI:15377"/>
        <dbReference type="ChEBI" id="CHEBI:15378"/>
        <dbReference type="ChEBI" id="CHEBI:30616"/>
        <dbReference type="ChEBI" id="CHEBI:43474"/>
        <dbReference type="ChEBI" id="CHEBI:456216"/>
        <dbReference type="EC" id="3.6.4.13"/>
    </reaction>
</comment>
<dbReference type="EMBL" id="QCYY01002599">
    <property type="protein sequence ID" value="ROT69139.1"/>
    <property type="molecule type" value="Genomic_DNA"/>
</dbReference>
<evidence type="ECO:0000256" key="7">
    <source>
        <dbReference type="RuleBase" id="RU365068"/>
    </source>
</evidence>
<dbReference type="InterPro" id="IPR000629">
    <property type="entry name" value="RNA-helicase_DEAD-box_CS"/>
</dbReference>
<comment type="domain">
    <text evidence="7">The Q motif is unique to and characteristic of the DEAD box family of RNA helicases and controls ATP binding and hydrolysis.</text>
</comment>
<gene>
    <name evidence="10" type="ORF">C7M84_012694</name>
</gene>
<dbReference type="InterPro" id="IPR044742">
    <property type="entry name" value="DEAD/DEAH_RhlB"/>
</dbReference>
<reference evidence="10 11" key="2">
    <citation type="submission" date="2019-01" db="EMBL/GenBank/DDBJ databases">
        <title>The decoding of complex shrimp genome reveals the adaptation for benthos swimmer, frequently molting mechanism and breeding impact on genome.</title>
        <authorList>
            <person name="Sun Y."/>
            <person name="Gao Y."/>
            <person name="Yu Y."/>
        </authorList>
    </citation>
    <scope>NUCLEOTIDE SEQUENCE [LARGE SCALE GENOMIC DNA]</scope>
    <source>
        <tissue evidence="10">Muscle</tissue>
    </source>
</reference>
<comment type="function">
    <text evidence="7">RNA helicase.</text>
</comment>
<comment type="caution">
    <text evidence="10">The sequence shown here is derived from an EMBL/GenBank/DDBJ whole genome shotgun (WGS) entry which is preliminary data.</text>
</comment>
<organism evidence="10 11">
    <name type="scientific">Penaeus vannamei</name>
    <name type="common">Whiteleg shrimp</name>
    <name type="synonym">Litopenaeus vannamei</name>
    <dbReference type="NCBI Taxonomy" id="6689"/>
    <lineage>
        <taxon>Eukaryota</taxon>
        <taxon>Metazoa</taxon>
        <taxon>Ecdysozoa</taxon>
        <taxon>Arthropoda</taxon>
        <taxon>Crustacea</taxon>
        <taxon>Multicrustacea</taxon>
        <taxon>Malacostraca</taxon>
        <taxon>Eumalacostraca</taxon>
        <taxon>Eucarida</taxon>
        <taxon>Decapoda</taxon>
        <taxon>Dendrobranchiata</taxon>
        <taxon>Penaeoidea</taxon>
        <taxon>Penaeidae</taxon>
        <taxon>Penaeus</taxon>
    </lineage>
</organism>
<evidence type="ECO:0000256" key="2">
    <source>
        <dbReference type="ARBA" id="ARBA00022801"/>
    </source>
</evidence>
<feature type="domain" description="Helicase C-terminal" evidence="9">
    <location>
        <begin position="234"/>
        <end position="403"/>
    </location>
</feature>
<keyword evidence="11" id="KW-1185">Reference proteome</keyword>